<dbReference type="GO" id="GO:0000329">
    <property type="term" value="C:fungal-type vacuole membrane"/>
    <property type="evidence" value="ECO:0007669"/>
    <property type="project" value="TreeGrafter"/>
</dbReference>
<dbReference type="OrthoDB" id="3349449at2759"/>
<feature type="compositionally biased region" description="Low complexity" evidence="8">
    <location>
        <begin position="319"/>
        <end position="328"/>
    </location>
</feature>
<evidence type="ECO:0000256" key="6">
    <source>
        <dbReference type="ARBA" id="ARBA00023136"/>
    </source>
</evidence>
<keyword evidence="4 7" id="KW-0418">Kinase</keyword>
<evidence type="ECO:0000313" key="11">
    <source>
        <dbReference type="Proteomes" id="UP000242525"/>
    </source>
</evidence>
<feature type="compositionally biased region" description="Polar residues" evidence="8">
    <location>
        <begin position="599"/>
        <end position="614"/>
    </location>
</feature>
<dbReference type="EMBL" id="CCBN010000017">
    <property type="protein sequence ID" value="CDO56854.1"/>
    <property type="molecule type" value="Genomic_DNA"/>
</dbReference>
<dbReference type="InterPro" id="IPR018936">
    <property type="entry name" value="PI3/4_kinase_CS"/>
</dbReference>
<dbReference type="PROSITE" id="PS00916">
    <property type="entry name" value="PI3_4_KINASE_2"/>
    <property type="match status" value="1"/>
</dbReference>
<evidence type="ECO:0000256" key="2">
    <source>
        <dbReference type="ARBA" id="ARBA00022679"/>
    </source>
</evidence>
<dbReference type="GO" id="GO:0004430">
    <property type="term" value="F:1-phosphatidylinositol 4-kinase activity"/>
    <property type="evidence" value="ECO:0007669"/>
    <property type="project" value="UniProtKB-UniRule"/>
</dbReference>
<keyword evidence="5 7" id="KW-0067">ATP-binding</keyword>
<evidence type="ECO:0000256" key="7">
    <source>
        <dbReference type="RuleBase" id="RU367084"/>
    </source>
</evidence>
<dbReference type="Proteomes" id="UP000242525">
    <property type="component" value="Unassembled WGS sequence"/>
</dbReference>
<comment type="subcellular location">
    <subcellularLocation>
        <location evidence="7">Cell membrane</location>
        <topology evidence="7">Peripheral membrane protein</topology>
    </subcellularLocation>
    <subcellularLocation>
        <location evidence="7">Vacuole membrane</location>
        <topology evidence="7">Peripheral membrane protein</topology>
    </subcellularLocation>
</comment>
<keyword evidence="6" id="KW-0472">Membrane</keyword>
<protein>
    <recommendedName>
        <fullName evidence="7">Phosphatidylinositol 4-kinase</fullName>
        <ecNumber evidence="7">2.7.1.67</ecNumber>
    </recommendedName>
</protein>
<proteinExistence type="inferred from homology"/>
<keyword evidence="2 7" id="KW-0808">Transferase</keyword>
<feature type="compositionally biased region" description="Polar residues" evidence="8">
    <location>
        <begin position="622"/>
        <end position="631"/>
    </location>
</feature>
<evidence type="ECO:0000313" key="10">
    <source>
        <dbReference type="EMBL" id="CDO56854.1"/>
    </source>
</evidence>
<evidence type="ECO:0000256" key="1">
    <source>
        <dbReference type="ARBA" id="ARBA00022475"/>
    </source>
</evidence>
<sequence>MEQDEASAQRDARKTNSIELNMAPKVSTGVFVKGTLVPPHVEEDGESDAAITSHMQAIEEGTSNNEANSPFLDTHHPIHASRSTVSLRGVLNGSVDRFVKDIKGRFNQYKLGRRSRLLRNVPYVNQIYYSVFKNPSQTSKFHLPPEGCAATGPVTQQQFDNIVNSVVDAIEAGVAPKLISQGSSGSYFMYDPNGRIVGVFKPKDEEPYGPLSPKWTKWLHRNLFPCFFGRPCLVPNNGYICESAASLLDRQLLTHIVPFTDIVYLSSSAFYYRFFDRRRFRKGRPLPDKVGSFQLFLHDYEQADVFLKKHPLPDRLHSSTHSDNNNNNRDNHPHHELQPNGEPVFEWTPEVLDQFREELEKLVILDYIMRNTDRGLDNWMIHIDWVEEELPAEEPLIETDQTTAPPRRTRKVPKLKIGAIDSGLAFPWKHPDEWRSYPFGWLFLPFSLIGQPFSKKTREHFLPMLCSQEWWEESTLAFYHLFSQDSEFQERLWKKQWAVVKGQAFNVVETLKCPEQGPLELVRRTRMMVWDDVMDVPVHVPYSYMEMAIETPMFRPYTDDGDDDDDIRVNHPRQNSYHDLDSFHEEDEDDVVQFPEYVTPSTGSTTLTASSRGDAQSERSRSQSVDSTTRLTVPKPRKRTRGSSLNLEARYRALEQISSEHLFEDLISNAKPTRLPGEANDDGDNTLTDHRVGANNAGNGPTSLNVPPTVRRKMSVNDIGFGVAETSQASRKVIVERLQTVTSKPPVFTWC</sequence>
<feature type="domain" description="PI3K/PI4K catalytic" evidence="9">
    <location>
        <begin position="173"/>
        <end position="530"/>
    </location>
</feature>
<dbReference type="GO" id="GO:0007030">
    <property type="term" value="P:Golgi organization"/>
    <property type="evidence" value="ECO:0007669"/>
    <property type="project" value="TreeGrafter"/>
</dbReference>
<dbReference type="InterPro" id="IPR000403">
    <property type="entry name" value="PI3/4_kinase_cat_dom"/>
</dbReference>
<dbReference type="GO" id="GO:0005802">
    <property type="term" value="C:trans-Golgi network"/>
    <property type="evidence" value="ECO:0007669"/>
    <property type="project" value="TreeGrafter"/>
</dbReference>
<evidence type="ECO:0000259" key="9">
    <source>
        <dbReference type="PROSITE" id="PS50290"/>
    </source>
</evidence>
<comment type="catalytic activity">
    <reaction evidence="7">
        <text>a 1,2-diacyl-sn-glycero-3-phospho-(1D-myo-inositol) + ATP = a 1,2-diacyl-sn-glycero-3-phospho-(1D-myo-inositol 4-phosphate) + ADP + H(+)</text>
        <dbReference type="Rhea" id="RHEA:19877"/>
        <dbReference type="ChEBI" id="CHEBI:15378"/>
        <dbReference type="ChEBI" id="CHEBI:30616"/>
        <dbReference type="ChEBI" id="CHEBI:57880"/>
        <dbReference type="ChEBI" id="CHEBI:58178"/>
        <dbReference type="ChEBI" id="CHEBI:456216"/>
        <dbReference type="EC" id="2.7.1.67"/>
    </reaction>
</comment>
<dbReference type="PROSITE" id="PS50290">
    <property type="entry name" value="PI3_4_KINASE_3"/>
    <property type="match status" value="1"/>
</dbReference>
<evidence type="ECO:0000256" key="4">
    <source>
        <dbReference type="ARBA" id="ARBA00022777"/>
    </source>
</evidence>
<dbReference type="GO" id="GO:0005524">
    <property type="term" value="F:ATP binding"/>
    <property type="evidence" value="ECO:0007669"/>
    <property type="project" value="UniProtKB-UniRule"/>
</dbReference>
<keyword evidence="3 7" id="KW-0547">Nucleotide-binding</keyword>
<comment type="cofactor">
    <cofactor evidence="7">
        <name>Mg(2+)</name>
        <dbReference type="ChEBI" id="CHEBI:18420"/>
    </cofactor>
    <cofactor evidence="7">
        <name>Mn(2+)</name>
        <dbReference type="ChEBI" id="CHEBI:29035"/>
    </cofactor>
</comment>
<dbReference type="GO" id="GO:0007032">
    <property type="term" value="P:endosome organization"/>
    <property type="evidence" value="ECO:0007669"/>
    <property type="project" value="TreeGrafter"/>
</dbReference>
<evidence type="ECO:0000256" key="5">
    <source>
        <dbReference type="ARBA" id="ARBA00022840"/>
    </source>
</evidence>
<dbReference type="EC" id="2.7.1.67" evidence="7"/>
<feature type="region of interest" description="Disordered" evidence="8">
    <location>
        <begin position="597"/>
        <end position="644"/>
    </location>
</feature>
<feature type="region of interest" description="Disordered" evidence="8">
    <location>
        <begin position="555"/>
        <end position="585"/>
    </location>
</feature>
<evidence type="ECO:0000256" key="8">
    <source>
        <dbReference type="SAM" id="MobiDB-lite"/>
    </source>
</evidence>
<dbReference type="AlphaFoldDB" id="A0A0J9XHG4"/>
<feature type="region of interest" description="Disordered" evidence="8">
    <location>
        <begin position="316"/>
        <end position="342"/>
    </location>
</feature>
<name>A0A0J9XHG4_GEOCN</name>
<dbReference type="GO" id="GO:0046854">
    <property type="term" value="P:phosphatidylinositol phosphate biosynthetic process"/>
    <property type="evidence" value="ECO:0007669"/>
    <property type="project" value="UniProtKB-UniRule"/>
</dbReference>
<dbReference type="PANTHER" id="PTHR12865">
    <property type="entry name" value="PHOSPHATIDYLINOSITOL 4-KINASE TYPE-II"/>
    <property type="match status" value="1"/>
</dbReference>
<organism evidence="10 11">
    <name type="scientific">Geotrichum candidum</name>
    <name type="common">Oospora lactis</name>
    <name type="synonym">Dipodascus geotrichum</name>
    <dbReference type="NCBI Taxonomy" id="1173061"/>
    <lineage>
        <taxon>Eukaryota</taxon>
        <taxon>Fungi</taxon>
        <taxon>Dikarya</taxon>
        <taxon>Ascomycota</taxon>
        <taxon>Saccharomycotina</taxon>
        <taxon>Dipodascomycetes</taxon>
        <taxon>Dipodascales</taxon>
        <taxon>Dipodascaceae</taxon>
        <taxon>Geotrichum</taxon>
    </lineage>
</organism>
<dbReference type="Pfam" id="PF00454">
    <property type="entry name" value="PI3_PI4_kinase"/>
    <property type="match status" value="1"/>
</dbReference>
<keyword evidence="1 7" id="KW-1003">Cell membrane</keyword>
<dbReference type="GO" id="GO:0005768">
    <property type="term" value="C:endosome"/>
    <property type="evidence" value="ECO:0007669"/>
    <property type="project" value="UniProtKB-UniRule"/>
</dbReference>
<dbReference type="STRING" id="1173061.A0A0J9XHG4"/>
<evidence type="ECO:0000256" key="3">
    <source>
        <dbReference type="ARBA" id="ARBA00022741"/>
    </source>
</evidence>
<dbReference type="PANTHER" id="PTHR12865:SF1">
    <property type="entry name" value="PHOSPHATIDYLINOSITOL 4-KINASE TYPE 2"/>
    <property type="match status" value="1"/>
</dbReference>
<gene>
    <name evidence="10" type="ORF">BN980_GECA17s01099g</name>
</gene>
<reference evidence="10" key="1">
    <citation type="submission" date="2014-03" db="EMBL/GenBank/DDBJ databases">
        <authorList>
            <person name="Casaregola S."/>
        </authorList>
    </citation>
    <scope>NUCLEOTIDE SEQUENCE [LARGE SCALE GENOMIC DNA]</scope>
    <source>
        <strain evidence="10">CLIB 918</strain>
    </source>
</reference>
<keyword evidence="11" id="KW-1185">Reference proteome</keyword>
<accession>A0A0J9XHG4</accession>
<dbReference type="InterPro" id="IPR039756">
    <property type="entry name" value="Lsb6/PI4K2"/>
</dbReference>
<comment type="similarity">
    <text evidence="7">Belongs to the PI3/PI4-kinase family.</text>
</comment>
<comment type="caution">
    <text evidence="10">The sequence shown here is derived from an EMBL/GenBank/DDBJ whole genome shotgun (WGS) entry which is preliminary data.</text>
</comment>
<dbReference type="GO" id="GO:0005886">
    <property type="term" value="C:plasma membrane"/>
    <property type="evidence" value="ECO:0007669"/>
    <property type="project" value="UniProtKB-SubCell"/>
</dbReference>